<evidence type="ECO:0000313" key="2">
    <source>
        <dbReference type="EMBL" id="GBG82396.1"/>
    </source>
</evidence>
<feature type="compositionally biased region" description="Acidic residues" evidence="1">
    <location>
        <begin position="263"/>
        <end position="276"/>
    </location>
</feature>
<evidence type="ECO:0000313" key="3">
    <source>
        <dbReference type="Proteomes" id="UP000265515"/>
    </source>
</evidence>
<keyword evidence="3" id="KW-1185">Reference proteome</keyword>
<name>A0A388LJ98_CHABU</name>
<feature type="region of interest" description="Disordered" evidence="1">
    <location>
        <begin position="116"/>
        <end position="206"/>
    </location>
</feature>
<comment type="caution">
    <text evidence="2">The sequence shown here is derived from an EMBL/GenBank/DDBJ whole genome shotgun (WGS) entry which is preliminary data.</text>
</comment>
<gene>
    <name evidence="2" type="ORF">CBR_g34772</name>
</gene>
<dbReference type="Proteomes" id="UP000265515">
    <property type="component" value="Unassembled WGS sequence"/>
</dbReference>
<feature type="compositionally biased region" description="Basic residues" evidence="1">
    <location>
        <begin position="300"/>
        <end position="309"/>
    </location>
</feature>
<feature type="region of interest" description="Disordered" evidence="1">
    <location>
        <begin position="228"/>
        <end position="311"/>
    </location>
</feature>
<feature type="compositionally biased region" description="Basic and acidic residues" evidence="1">
    <location>
        <begin position="197"/>
        <end position="206"/>
    </location>
</feature>
<protein>
    <submittedName>
        <fullName evidence="2">Uncharacterized protein</fullName>
    </submittedName>
</protein>
<feature type="compositionally biased region" description="Polar residues" evidence="1">
    <location>
        <begin position="81"/>
        <end position="97"/>
    </location>
</feature>
<feature type="compositionally biased region" description="Low complexity" evidence="1">
    <location>
        <begin position="168"/>
        <end position="196"/>
    </location>
</feature>
<dbReference type="AlphaFoldDB" id="A0A388LJ98"/>
<organism evidence="2 3">
    <name type="scientific">Chara braunii</name>
    <name type="common">Braun's stonewort</name>
    <dbReference type="NCBI Taxonomy" id="69332"/>
    <lineage>
        <taxon>Eukaryota</taxon>
        <taxon>Viridiplantae</taxon>
        <taxon>Streptophyta</taxon>
        <taxon>Charophyceae</taxon>
        <taxon>Charales</taxon>
        <taxon>Characeae</taxon>
        <taxon>Chara</taxon>
    </lineage>
</organism>
<dbReference type="Gramene" id="GBG82396">
    <property type="protein sequence ID" value="GBG82396"/>
    <property type="gene ID" value="CBR_g34772"/>
</dbReference>
<reference evidence="2 3" key="1">
    <citation type="journal article" date="2018" name="Cell">
        <title>The Chara Genome: Secondary Complexity and Implications for Plant Terrestrialization.</title>
        <authorList>
            <person name="Nishiyama T."/>
            <person name="Sakayama H."/>
            <person name="Vries J.D."/>
            <person name="Buschmann H."/>
            <person name="Saint-Marcoux D."/>
            <person name="Ullrich K.K."/>
            <person name="Haas F.B."/>
            <person name="Vanderstraeten L."/>
            <person name="Becker D."/>
            <person name="Lang D."/>
            <person name="Vosolsobe S."/>
            <person name="Rombauts S."/>
            <person name="Wilhelmsson P.K.I."/>
            <person name="Janitza P."/>
            <person name="Kern R."/>
            <person name="Heyl A."/>
            <person name="Rumpler F."/>
            <person name="Villalobos L.I.A.C."/>
            <person name="Clay J.M."/>
            <person name="Skokan R."/>
            <person name="Toyoda A."/>
            <person name="Suzuki Y."/>
            <person name="Kagoshima H."/>
            <person name="Schijlen E."/>
            <person name="Tajeshwar N."/>
            <person name="Catarino B."/>
            <person name="Hetherington A.J."/>
            <person name="Saltykova A."/>
            <person name="Bonnot C."/>
            <person name="Breuninger H."/>
            <person name="Symeonidi A."/>
            <person name="Radhakrishnan G.V."/>
            <person name="Van Nieuwerburgh F."/>
            <person name="Deforce D."/>
            <person name="Chang C."/>
            <person name="Karol K.G."/>
            <person name="Hedrich R."/>
            <person name="Ulvskov P."/>
            <person name="Glockner G."/>
            <person name="Delwiche C.F."/>
            <person name="Petrasek J."/>
            <person name="Van de Peer Y."/>
            <person name="Friml J."/>
            <person name="Beilby M."/>
            <person name="Dolan L."/>
            <person name="Kohara Y."/>
            <person name="Sugano S."/>
            <person name="Fujiyama A."/>
            <person name="Delaux P.-M."/>
            <person name="Quint M."/>
            <person name="TheiBen G."/>
            <person name="Hagemann M."/>
            <person name="Harholt J."/>
            <person name="Dunand C."/>
            <person name="Zachgo S."/>
            <person name="Langdale J."/>
            <person name="Maumus F."/>
            <person name="Straeten D.V.D."/>
            <person name="Gould S.B."/>
            <person name="Rensing S.A."/>
        </authorList>
    </citation>
    <scope>NUCLEOTIDE SEQUENCE [LARGE SCALE GENOMIC DNA]</scope>
    <source>
        <strain evidence="2 3">S276</strain>
    </source>
</reference>
<dbReference type="EMBL" id="BFEA01000405">
    <property type="protein sequence ID" value="GBG82396.1"/>
    <property type="molecule type" value="Genomic_DNA"/>
</dbReference>
<evidence type="ECO:0000256" key="1">
    <source>
        <dbReference type="SAM" id="MobiDB-lite"/>
    </source>
</evidence>
<proteinExistence type="predicted"/>
<sequence length="382" mass="41399">MDGRQAVCRSAGGEGGGQRAGQSPCRGSKAVERSEYSHLPPHLQPLPDTSDEEEDDRRSRAVALGSGSTQELTATELCGSHNPSYGQSYTQLLQQGLSGDEGDGRVNLTFGLCSGRSSSSTRSVLVDNRPDDDGDQVTAVARSSKSPASSVRMASGNNRDPCTQQYMAPAASRGASARPSWMLSPSPLSANSSAARNRGECREHDCGIEERGDACDGREVWEEQRRMLHSRRQKSITRGVQRLQVVDDENDGDAPDVRGNDQDLNDDDCGGGEDDAWQVSPSKQGSMGGKGGRAKASVRNGRRGKKAMRKGIDVEADGDAEGGRHFWFVDDMVALIQAKRDQDAHLQGMGTAYARMKPREWKWLDVEPRPPRVPINWTDGRS</sequence>
<feature type="compositionally biased region" description="Polar residues" evidence="1">
    <location>
        <begin position="155"/>
        <end position="166"/>
    </location>
</feature>
<accession>A0A388LJ98</accession>
<feature type="region of interest" description="Disordered" evidence="1">
    <location>
        <begin position="1"/>
        <end position="99"/>
    </location>
</feature>